<dbReference type="SUPFAM" id="SSF52096">
    <property type="entry name" value="ClpP/crotonase"/>
    <property type="match status" value="1"/>
</dbReference>
<keyword evidence="4 10" id="KW-0547">Nucleotide-binding</keyword>
<keyword evidence="6 10" id="KW-0067">ATP-binding</keyword>
<comment type="pathway">
    <text evidence="1 10">Lipid metabolism; malonyl-CoA biosynthesis; malonyl-CoA from acetyl-CoA: step 1/1.</text>
</comment>
<dbReference type="EC" id="2.1.3.15" evidence="10"/>
<keyword evidence="8 10" id="KW-0275">Fatty acid biosynthesis</keyword>
<comment type="subcellular location">
    <subcellularLocation>
        <location evidence="10">Cytoplasm</location>
    </subcellularLocation>
</comment>
<evidence type="ECO:0000256" key="4">
    <source>
        <dbReference type="ARBA" id="ARBA00022741"/>
    </source>
</evidence>
<evidence type="ECO:0000259" key="11">
    <source>
        <dbReference type="PROSITE" id="PS50989"/>
    </source>
</evidence>
<comment type="catalytic activity">
    <reaction evidence="9 10">
        <text>N(6)-carboxybiotinyl-L-lysyl-[protein] + acetyl-CoA = N(6)-biotinyl-L-lysyl-[protein] + malonyl-CoA</text>
        <dbReference type="Rhea" id="RHEA:54728"/>
        <dbReference type="Rhea" id="RHEA-COMP:10505"/>
        <dbReference type="Rhea" id="RHEA-COMP:10506"/>
        <dbReference type="ChEBI" id="CHEBI:57288"/>
        <dbReference type="ChEBI" id="CHEBI:57384"/>
        <dbReference type="ChEBI" id="CHEBI:83144"/>
        <dbReference type="ChEBI" id="CHEBI:83145"/>
        <dbReference type="EC" id="2.1.3.15"/>
    </reaction>
</comment>
<evidence type="ECO:0000256" key="2">
    <source>
        <dbReference type="ARBA" id="ARBA00022516"/>
    </source>
</evidence>
<dbReference type="PANTHER" id="PTHR42853:SF3">
    <property type="entry name" value="ACETYL-COENZYME A CARBOXYLASE CARBOXYL TRANSFERASE SUBUNIT ALPHA, CHLOROPLASTIC"/>
    <property type="match status" value="1"/>
</dbReference>
<dbReference type="PANTHER" id="PTHR42853">
    <property type="entry name" value="ACETYL-COENZYME A CARBOXYLASE CARBOXYL TRANSFERASE SUBUNIT ALPHA"/>
    <property type="match status" value="1"/>
</dbReference>
<reference evidence="12" key="1">
    <citation type="journal article" date="2011" name="Environ. Microbiol.">
        <title>Time-series analyses of Monterey Bay coastal microbial picoplankton using a 'genome proxy' microarray.</title>
        <authorList>
            <person name="Rich V.I."/>
            <person name="Pham V.D."/>
            <person name="Eppley J."/>
            <person name="Shi Y."/>
            <person name="DeLong E.F."/>
        </authorList>
    </citation>
    <scope>NUCLEOTIDE SEQUENCE</scope>
</reference>
<dbReference type="NCBIfam" id="NF004344">
    <property type="entry name" value="PRK05724.1"/>
    <property type="match status" value="1"/>
</dbReference>
<dbReference type="HAMAP" id="MF_00823">
    <property type="entry name" value="AcetylCoA_CT_alpha"/>
    <property type="match status" value="1"/>
</dbReference>
<comment type="function">
    <text evidence="10">Component of the acetyl coenzyme A carboxylase (ACC) complex. First, biotin carboxylase catalyzes the carboxylation of biotin on its carrier protein (BCCP) and then the CO(2) group is transferred by the carboxyltransferase to acetyl-CoA to form malonyl-CoA.</text>
</comment>
<evidence type="ECO:0000256" key="7">
    <source>
        <dbReference type="ARBA" id="ARBA00023098"/>
    </source>
</evidence>
<comment type="similarity">
    <text evidence="10">Belongs to the AccA family.</text>
</comment>
<keyword evidence="10" id="KW-0963">Cytoplasm</keyword>
<dbReference type="EMBL" id="GU474859">
    <property type="protein sequence ID" value="ADI17269.1"/>
    <property type="molecule type" value="Genomic_DNA"/>
</dbReference>
<evidence type="ECO:0000256" key="3">
    <source>
        <dbReference type="ARBA" id="ARBA00022679"/>
    </source>
</evidence>
<dbReference type="NCBIfam" id="NF041504">
    <property type="entry name" value="AccA_sub"/>
    <property type="match status" value="1"/>
</dbReference>
<keyword evidence="5 10" id="KW-0276">Fatty acid metabolism</keyword>
<dbReference type="InterPro" id="IPR001095">
    <property type="entry name" value="Acetyl_CoA_COase_a_su"/>
</dbReference>
<dbReference type="NCBIfam" id="TIGR00513">
    <property type="entry name" value="accA"/>
    <property type="match status" value="1"/>
</dbReference>
<dbReference type="AlphaFoldDB" id="E0XS78"/>
<gene>
    <name evidence="10" type="primary">accA</name>
</gene>
<dbReference type="GO" id="GO:2001295">
    <property type="term" value="P:malonyl-CoA biosynthetic process"/>
    <property type="evidence" value="ECO:0007669"/>
    <property type="project" value="UniProtKB-UniRule"/>
</dbReference>
<evidence type="ECO:0000313" key="12">
    <source>
        <dbReference type="EMBL" id="ADI17269.1"/>
    </source>
</evidence>
<evidence type="ECO:0000256" key="8">
    <source>
        <dbReference type="ARBA" id="ARBA00023160"/>
    </source>
</evidence>
<dbReference type="PROSITE" id="PS50989">
    <property type="entry name" value="COA_CT_CTER"/>
    <property type="match status" value="1"/>
</dbReference>
<evidence type="ECO:0000256" key="6">
    <source>
        <dbReference type="ARBA" id="ARBA00022840"/>
    </source>
</evidence>
<protein>
    <recommendedName>
        <fullName evidence="10">Acetyl-coenzyme A carboxylase carboxyl transferase subunit alpha</fullName>
        <shortName evidence="10">ACCase subunit alpha</shortName>
        <shortName evidence="10">Acetyl-CoA carboxylase carboxyltransferase subunit alpha</shortName>
        <ecNumber evidence="10">2.1.3.15</ecNumber>
    </recommendedName>
</protein>
<name>E0XS78_9PROT</name>
<evidence type="ECO:0000256" key="5">
    <source>
        <dbReference type="ARBA" id="ARBA00022832"/>
    </source>
</evidence>
<keyword evidence="2 10" id="KW-0444">Lipid biosynthesis</keyword>
<organism evidence="12">
    <name type="scientific">uncultured alpha proteobacterium HF0070_17D04</name>
    <dbReference type="NCBI Taxonomy" id="710805"/>
    <lineage>
        <taxon>Bacteria</taxon>
        <taxon>Pseudomonadati</taxon>
        <taxon>Pseudomonadota</taxon>
        <taxon>Alphaproteobacteria</taxon>
        <taxon>environmental samples</taxon>
    </lineage>
</organism>
<dbReference type="Gene3D" id="3.90.226.10">
    <property type="entry name" value="2-enoyl-CoA Hydratase, Chain A, domain 1"/>
    <property type="match status" value="1"/>
</dbReference>
<dbReference type="GO" id="GO:0005524">
    <property type="term" value="F:ATP binding"/>
    <property type="evidence" value="ECO:0007669"/>
    <property type="project" value="UniProtKB-KW"/>
</dbReference>
<evidence type="ECO:0000256" key="1">
    <source>
        <dbReference type="ARBA" id="ARBA00004956"/>
    </source>
</evidence>
<evidence type="ECO:0000256" key="9">
    <source>
        <dbReference type="ARBA" id="ARBA00049152"/>
    </source>
</evidence>
<sequence>MDGRARCDRGIRHLAISVSLPREPCLAPAVCGRAETGRGCCRDRPAAGQPACGPAQFRNTYAESRRRPSWPADASRPCGYIDHADLHQDPPRQACRPGRGGAPACEGESRRLDCRRWLGAAAQGIFCCNQDRQAVMRHFLDFEKPIAALEGKVEELRHMSSDGSINIADEIGKLQTRIERELKTTYEKLGPWEKVQVARHPDRPRVSTIINQLFEDFTPLAGDRNYAEDYAVIGGMARFRGQAVMVMGTEKGSTTEERIKRNFGMARPEGYRKASRLMDLAGRFGLPILSFVDTAGAYPGRGAEERGQAEAIASAIRSCLRLPTPMVASIIGEGGSGGAIALAAGNRVVMFEHAIYSVISPEGCASILWRSGDHAKDAAEALRITSAHMKELGVIDAIVPEPLGGAHRDQATAIASLGDTCFTQLQQMLSMDAVALVEDRAQKYLAMGDGAA</sequence>
<dbReference type="UniPathway" id="UPA00655">
    <property type="reaction ID" value="UER00711"/>
</dbReference>
<keyword evidence="3 10" id="KW-0808">Transferase</keyword>
<dbReference type="InterPro" id="IPR011763">
    <property type="entry name" value="COA_CT_C"/>
</dbReference>
<accession>E0XS78</accession>
<dbReference type="InterPro" id="IPR029045">
    <property type="entry name" value="ClpP/crotonase-like_dom_sf"/>
</dbReference>
<dbReference type="GO" id="GO:0006633">
    <property type="term" value="P:fatty acid biosynthetic process"/>
    <property type="evidence" value="ECO:0007669"/>
    <property type="project" value="UniProtKB-KW"/>
</dbReference>
<dbReference type="GO" id="GO:0016743">
    <property type="term" value="F:carboxyl- or carbamoyltransferase activity"/>
    <property type="evidence" value="ECO:0007669"/>
    <property type="project" value="UniProtKB-UniRule"/>
</dbReference>
<dbReference type="PRINTS" id="PR01069">
    <property type="entry name" value="ACCCTRFRASEA"/>
</dbReference>
<feature type="domain" description="CoA carboxyltransferase C-terminal" evidence="11">
    <location>
        <begin position="177"/>
        <end position="427"/>
    </location>
</feature>
<comment type="subunit">
    <text evidence="10">Acetyl-CoA carboxylase is a heterohexamer composed of biotin carboxyl carrier protein (AccB), biotin carboxylase (AccC) and two subunits each of ACCase subunit alpha (AccA) and ACCase subunit beta (AccD).</text>
</comment>
<keyword evidence="7 10" id="KW-0443">Lipid metabolism</keyword>
<proteinExistence type="inferred from homology"/>
<dbReference type="GO" id="GO:0003989">
    <property type="term" value="F:acetyl-CoA carboxylase activity"/>
    <property type="evidence" value="ECO:0007669"/>
    <property type="project" value="InterPro"/>
</dbReference>
<dbReference type="GO" id="GO:0009317">
    <property type="term" value="C:acetyl-CoA carboxylase complex"/>
    <property type="evidence" value="ECO:0007669"/>
    <property type="project" value="InterPro"/>
</dbReference>
<evidence type="ECO:0000256" key="10">
    <source>
        <dbReference type="HAMAP-Rule" id="MF_00823"/>
    </source>
</evidence>
<dbReference type="Pfam" id="PF03255">
    <property type="entry name" value="ACCA"/>
    <property type="match status" value="1"/>
</dbReference>